<feature type="transmembrane region" description="Helical" evidence="1">
    <location>
        <begin position="269"/>
        <end position="287"/>
    </location>
</feature>
<dbReference type="AlphaFoldDB" id="A0A218P1I3"/>
<sequence>MEQELTVLLAYLLGLAALITFPYFLTRRTPPGYIIGGDTLVHAAISRGILLGRNPFLDQTYNVPPNWYPFLYHLIVAGTSKVLGFSIEESMIFLQVVFTISMLLVVFYVAKELWGGLAGIGAMALSFLLLTAHRYPNPKELAPLLGLISFFLFARSRFWLSGLAMGFAFWTHFGFVLPIAGLPLVMFMIKRDKRYLIPLLVSFLVFLPFVINAALHAQNPPRIEDIYRFWETDTPEKKLLSLMPSLYLLPFVGVGLLKWARRRDPYADELLILIVLIWLARLSPILLKPFGIELWSSRFTGLLPYSYILLSAYGISGVDVSSIKVKAVVLGTLLIVLPLAGALNFWDSVNGDGFVKVSEMDFDHYYPPEHFPEIASWIIQNTGRDDVVATSEEAGMMLNAMTGRPIIATLYGHGNVFLNNEKRRHDLRTLFAGNCKEKESVIRRYRVKYIVVDPFVLQKWGRTNMSCVAHPVYTVGDVVVMEVR</sequence>
<feature type="transmembrane region" description="Helical" evidence="1">
    <location>
        <begin position="167"/>
        <end position="189"/>
    </location>
</feature>
<feature type="transmembrane region" description="Helical" evidence="1">
    <location>
        <begin position="196"/>
        <end position="219"/>
    </location>
</feature>
<keyword evidence="1" id="KW-0472">Membrane</keyword>
<feature type="transmembrane region" description="Helical" evidence="1">
    <location>
        <begin position="6"/>
        <end position="25"/>
    </location>
</feature>
<organism evidence="2 3">
    <name type="scientific">Thermococcus celer Vu 13 = JCM 8558</name>
    <dbReference type="NCBI Taxonomy" id="1293037"/>
    <lineage>
        <taxon>Archaea</taxon>
        <taxon>Methanobacteriati</taxon>
        <taxon>Methanobacteriota</taxon>
        <taxon>Thermococci</taxon>
        <taxon>Thermococcales</taxon>
        <taxon>Thermococcaceae</taxon>
        <taxon>Thermococcus</taxon>
    </lineage>
</organism>
<proteinExistence type="predicted"/>
<evidence type="ECO:0000256" key="1">
    <source>
        <dbReference type="SAM" id="Phobius"/>
    </source>
</evidence>
<gene>
    <name evidence="2" type="ORF">A3L02_03980</name>
</gene>
<feature type="transmembrane region" description="Helical" evidence="1">
    <location>
        <begin position="239"/>
        <end position="257"/>
    </location>
</feature>
<name>A0A218P1I3_THECE</name>
<feature type="transmembrane region" description="Helical" evidence="1">
    <location>
        <begin position="299"/>
        <end position="315"/>
    </location>
</feature>
<keyword evidence="3" id="KW-1185">Reference proteome</keyword>
<evidence type="ECO:0000313" key="3">
    <source>
        <dbReference type="Proteomes" id="UP000197156"/>
    </source>
</evidence>
<dbReference type="KEGG" id="tce:A3L02_03980"/>
<dbReference type="Proteomes" id="UP000197156">
    <property type="component" value="Chromosome"/>
</dbReference>
<feature type="transmembrane region" description="Helical" evidence="1">
    <location>
        <begin position="116"/>
        <end position="132"/>
    </location>
</feature>
<feature type="transmembrane region" description="Helical" evidence="1">
    <location>
        <begin position="92"/>
        <end position="110"/>
    </location>
</feature>
<reference evidence="2 3" key="1">
    <citation type="submission" date="2016-03" db="EMBL/GenBank/DDBJ databases">
        <title>Complete genome sequence of Thermococcus celer.</title>
        <authorList>
            <person name="Oger P.M."/>
        </authorList>
    </citation>
    <scope>NUCLEOTIDE SEQUENCE [LARGE SCALE GENOMIC DNA]</scope>
    <source>
        <strain evidence="2 3">Vu 13</strain>
    </source>
</reference>
<evidence type="ECO:0000313" key="2">
    <source>
        <dbReference type="EMBL" id="ASI98780.1"/>
    </source>
</evidence>
<accession>A0A218P1I3</accession>
<keyword evidence="1" id="KW-0812">Transmembrane</keyword>
<feature type="transmembrane region" description="Helical" evidence="1">
    <location>
        <begin position="327"/>
        <end position="346"/>
    </location>
</feature>
<dbReference type="EMBL" id="CP014854">
    <property type="protein sequence ID" value="ASI98780.1"/>
    <property type="molecule type" value="Genomic_DNA"/>
</dbReference>
<protein>
    <submittedName>
        <fullName evidence="2">Transporter</fullName>
    </submittedName>
</protein>
<keyword evidence="1" id="KW-1133">Transmembrane helix</keyword>
<dbReference type="OrthoDB" id="85712at2157"/>